<proteinExistence type="predicted"/>
<name>A0AAU7NXE7_9GAMM</name>
<evidence type="ECO:0000313" key="1">
    <source>
        <dbReference type="EMBL" id="XBS21633.1"/>
    </source>
</evidence>
<sequence>MLLIRTVIIFFCFSALVFAKQPALEYKVKAAYLYNFTKFISWPDKQSETFNLCILGEDPFGPLLKPLEQRSAMDKPIHLIRLDTLDQARQCHMLYIGDETRVRSAELAASSAVNSLHGVLTVSSQPSFAKSGGMIGFVIKEGRVRLQVNLAALKKNGLKISAKLMEVAELVVGDYDE</sequence>
<dbReference type="RefSeq" id="WP_305909374.1">
    <property type="nucleotide sequence ID" value="NZ_CP157743.1"/>
</dbReference>
<evidence type="ECO:0000313" key="2">
    <source>
        <dbReference type="Proteomes" id="UP001225378"/>
    </source>
</evidence>
<gene>
    <name evidence="1" type="ORF">Q9L42_005780</name>
</gene>
<reference evidence="1 2" key="1">
    <citation type="journal article" date="2024" name="Microbiology">
        <title>Methylomarinum rosea sp. nov., a novel halophilic methanotrophic bacterium from the hypersaline Lake Elton.</title>
        <authorList>
            <person name="Suleimanov R.Z."/>
            <person name="Oshkin I.Y."/>
            <person name="Danilova O.V."/>
            <person name="Suzina N.E."/>
            <person name="Dedysh S.N."/>
        </authorList>
    </citation>
    <scope>NUCLEOTIDE SEQUENCE [LARGE SCALE GENOMIC DNA]</scope>
    <source>
        <strain evidence="1 2">Ch1-1</strain>
    </source>
</reference>
<dbReference type="Proteomes" id="UP001225378">
    <property type="component" value="Chromosome"/>
</dbReference>
<dbReference type="Pfam" id="PF13689">
    <property type="entry name" value="DUF4154"/>
    <property type="match status" value="1"/>
</dbReference>
<dbReference type="InterPro" id="IPR025293">
    <property type="entry name" value="YfiR/HmsC-like"/>
</dbReference>
<accession>A0AAU7NXE7</accession>
<organism evidence="1 2">
    <name type="scientific">Methylomarinum roseum</name>
    <dbReference type="NCBI Taxonomy" id="3067653"/>
    <lineage>
        <taxon>Bacteria</taxon>
        <taxon>Pseudomonadati</taxon>
        <taxon>Pseudomonadota</taxon>
        <taxon>Gammaproteobacteria</taxon>
        <taxon>Methylococcales</taxon>
        <taxon>Methylococcaceae</taxon>
        <taxon>Methylomarinum</taxon>
    </lineage>
</organism>
<dbReference type="KEGG" id="mech:Q9L42_005780"/>
<protein>
    <submittedName>
        <fullName evidence="1">YfiR family protein</fullName>
    </submittedName>
</protein>
<keyword evidence="2" id="KW-1185">Reference proteome</keyword>
<dbReference type="EMBL" id="CP157743">
    <property type="protein sequence ID" value="XBS21633.1"/>
    <property type="molecule type" value="Genomic_DNA"/>
</dbReference>
<dbReference type="AlphaFoldDB" id="A0AAU7NXE7"/>